<name>A0A9P6IGV4_9FUNG</name>
<feature type="compositionally biased region" description="Polar residues" evidence="1">
    <location>
        <begin position="70"/>
        <end position="86"/>
    </location>
</feature>
<evidence type="ECO:0000256" key="1">
    <source>
        <dbReference type="SAM" id="MobiDB-lite"/>
    </source>
</evidence>
<keyword evidence="3" id="KW-1185">Reference proteome</keyword>
<dbReference type="AlphaFoldDB" id="A0A9P6IGV4"/>
<sequence length="218" mass="23785">MNEEAVVLFVTDDHLQDSPPLTFTPGVVFKVLVTDNDQGSSSLESNQSINVVGSYNTQSSSMITRDDINTMDNDTDSQSLAEHSQASLSVSPTALITSSKRGATFPLDPLTPCQVNAGTSSIQITDGQIDTVQWETDIDMAQQEHLQEVQHTDQQTHGAQTQQSVLLKIDLDCDNSIANSTGNIVINLNMINHFKLEISPLSLVVGVNKDGIRYFEMM</sequence>
<evidence type="ECO:0000313" key="2">
    <source>
        <dbReference type="EMBL" id="KAF9919435.1"/>
    </source>
</evidence>
<organism evidence="2 3">
    <name type="scientific">Modicella reniformis</name>
    <dbReference type="NCBI Taxonomy" id="1440133"/>
    <lineage>
        <taxon>Eukaryota</taxon>
        <taxon>Fungi</taxon>
        <taxon>Fungi incertae sedis</taxon>
        <taxon>Mucoromycota</taxon>
        <taxon>Mortierellomycotina</taxon>
        <taxon>Mortierellomycetes</taxon>
        <taxon>Mortierellales</taxon>
        <taxon>Mortierellaceae</taxon>
        <taxon>Modicella</taxon>
    </lineage>
</organism>
<comment type="caution">
    <text evidence="2">The sequence shown here is derived from an EMBL/GenBank/DDBJ whole genome shotgun (WGS) entry which is preliminary data.</text>
</comment>
<feature type="region of interest" description="Disordered" evidence="1">
    <location>
        <begin position="67"/>
        <end position="86"/>
    </location>
</feature>
<gene>
    <name evidence="2" type="ORF">BGZ65_012189</name>
</gene>
<reference evidence="2" key="1">
    <citation type="journal article" date="2020" name="Fungal Divers.">
        <title>Resolving the Mortierellaceae phylogeny through synthesis of multi-gene phylogenetics and phylogenomics.</title>
        <authorList>
            <person name="Vandepol N."/>
            <person name="Liber J."/>
            <person name="Desiro A."/>
            <person name="Na H."/>
            <person name="Kennedy M."/>
            <person name="Barry K."/>
            <person name="Grigoriev I.V."/>
            <person name="Miller A.N."/>
            <person name="O'Donnell K."/>
            <person name="Stajich J.E."/>
            <person name="Bonito G."/>
        </authorList>
    </citation>
    <scope>NUCLEOTIDE SEQUENCE</scope>
    <source>
        <strain evidence="2">MES-2147</strain>
    </source>
</reference>
<dbReference type="Proteomes" id="UP000749646">
    <property type="component" value="Unassembled WGS sequence"/>
</dbReference>
<accession>A0A9P6IGV4</accession>
<feature type="non-terminal residue" evidence="2">
    <location>
        <position position="1"/>
    </location>
</feature>
<dbReference type="EMBL" id="JAAAHW010011539">
    <property type="protein sequence ID" value="KAF9919435.1"/>
    <property type="molecule type" value="Genomic_DNA"/>
</dbReference>
<evidence type="ECO:0000313" key="3">
    <source>
        <dbReference type="Proteomes" id="UP000749646"/>
    </source>
</evidence>
<proteinExistence type="predicted"/>
<protein>
    <submittedName>
        <fullName evidence="2">Uncharacterized protein</fullName>
    </submittedName>
</protein>